<dbReference type="AlphaFoldDB" id="Q9R4D3"/>
<keyword id="KW-0903">Direct protein sequencing</keyword>
<proteinExistence type="evidence at protein level"/>
<protein>
    <submittedName>
        <fullName>37.2 kDa porin</fullName>
    </submittedName>
</protein>
<name>Q9R4D3_ECTSH</name>
<accession>Q9R4D3</accession>
<sequence length="18" mass="1983">DTTLYGRMNLSVDIVDNG</sequence>
<reference key="1">
    <citation type="journal article" date="1996" name="Arch. Microbiol.">
        <title>The porins from the halophilic species Ectothiorhodospira shaposhnikovii and Ectothiorhodospira vacuolata.</title>
        <authorList>
            <person name="Wolf E."/>
            <person name="Zahr M."/>
            <person name="Benz R."/>
            <person name="Imhoff J.F."/>
            <person name="Lustig A."/>
            <person name="Schiltz E."/>
            <person name="Stahl-Zeng J."/>
            <person name="Weckesser J."/>
        </authorList>
    </citation>
    <scope>PROTEIN SEQUENCE</scope>
</reference>
<organism>
    <name type="scientific">Ectothiorhodospira shaposhnikovii</name>
    <name type="common">Ectothiorhodospira vacuolata</name>
    <dbReference type="NCBI Taxonomy" id="1054"/>
    <lineage>
        <taxon>Bacteria</taxon>
        <taxon>Pseudomonadati</taxon>
        <taxon>Pseudomonadota</taxon>
        <taxon>Gammaproteobacteria</taxon>
        <taxon>Chromatiales</taxon>
        <taxon>Ectothiorhodospiraceae</taxon>
        <taxon>Ectothiorhodospira</taxon>
    </lineage>
</organism>